<organism evidence="8 9">
    <name type="scientific">Candidatus Marsarchaeota G1 archaeon BE_D</name>
    <dbReference type="NCBI Taxonomy" id="1978156"/>
    <lineage>
        <taxon>Archaea</taxon>
        <taxon>Candidatus Marsarchaeota</taxon>
        <taxon>Candidatus Marsarchaeota group 1</taxon>
    </lineage>
</organism>
<feature type="region of interest" description="Disordered" evidence="6">
    <location>
        <begin position="1"/>
        <end position="21"/>
    </location>
</feature>
<gene>
    <name evidence="4" type="primary">rps15</name>
    <name evidence="8" type="ORF">B9Q02_00790</name>
</gene>
<dbReference type="Pfam" id="PF08069">
    <property type="entry name" value="Ribosomal_S13_N"/>
    <property type="match status" value="1"/>
</dbReference>
<keyword evidence="2 4" id="KW-0689">Ribosomal protein</keyword>
<dbReference type="SMART" id="SM01387">
    <property type="entry name" value="Ribosomal_S15"/>
    <property type="match status" value="1"/>
</dbReference>
<dbReference type="InterPro" id="IPR023029">
    <property type="entry name" value="Ribosomal_uS15_arc_euk"/>
</dbReference>
<reference evidence="8 9" key="1">
    <citation type="submission" date="2017-04" db="EMBL/GenBank/DDBJ databases">
        <title>Novel microbial lineages endemic to geothermal iron-oxide mats fill important gaps in the evolutionary history of Archaea.</title>
        <authorList>
            <person name="Jay Z.J."/>
            <person name="Beam J.P."/>
            <person name="Dlakic M."/>
            <person name="Rusch D.B."/>
            <person name="Kozubal M.A."/>
            <person name="Inskeep W.P."/>
        </authorList>
    </citation>
    <scope>NUCLEOTIDE SEQUENCE [LARGE SCALE GENOMIC DNA]</scope>
    <source>
        <strain evidence="8">BE_D</strain>
    </source>
</reference>
<dbReference type="InterPro" id="IPR000589">
    <property type="entry name" value="Ribosomal_uS15"/>
</dbReference>
<dbReference type="NCBIfam" id="NF006331">
    <property type="entry name" value="PRK08561.1"/>
    <property type="match status" value="1"/>
</dbReference>
<evidence type="ECO:0000256" key="4">
    <source>
        <dbReference type="HAMAP-Rule" id="MF_01343"/>
    </source>
</evidence>
<name>A0A2R6AK42_9ARCH</name>
<evidence type="ECO:0000256" key="3">
    <source>
        <dbReference type="ARBA" id="ARBA00023274"/>
    </source>
</evidence>
<dbReference type="PANTHER" id="PTHR11885:SF6">
    <property type="entry name" value="SMALL RIBOSOMAL SUBUNIT PROTEIN US15"/>
    <property type="match status" value="1"/>
</dbReference>
<dbReference type="GO" id="GO:0003735">
    <property type="term" value="F:structural constituent of ribosome"/>
    <property type="evidence" value="ECO:0007669"/>
    <property type="project" value="InterPro"/>
</dbReference>
<dbReference type="GO" id="GO:0006412">
    <property type="term" value="P:translation"/>
    <property type="evidence" value="ECO:0007669"/>
    <property type="project" value="UniProtKB-UniRule"/>
</dbReference>
<dbReference type="InterPro" id="IPR012606">
    <property type="entry name" value="Ribosomal_uS15_N"/>
</dbReference>
<dbReference type="Proteomes" id="UP000240569">
    <property type="component" value="Unassembled WGS sequence"/>
</dbReference>
<comment type="similarity">
    <text evidence="1 4 5">Belongs to the universal ribosomal protein uS15 family.</text>
</comment>
<dbReference type="AlphaFoldDB" id="A0A2R6AK42"/>
<comment type="caution">
    <text evidence="8">The sequence shown here is derived from an EMBL/GenBank/DDBJ whole genome shotgun (WGS) entry which is preliminary data.</text>
</comment>
<feature type="domain" description="Small ribosomal subunit protein uS15 N-terminal" evidence="7">
    <location>
        <begin position="1"/>
        <end position="58"/>
    </location>
</feature>
<protein>
    <recommendedName>
        <fullName evidence="4">Small ribosomal subunit protein uS15</fullName>
    </recommendedName>
</protein>
<evidence type="ECO:0000313" key="9">
    <source>
        <dbReference type="Proteomes" id="UP000240569"/>
    </source>
</evidence>
<comment type="subunit">
    <text evidence="4">Part of the 30S ribosomal subunit.</text>
</comment>
<dbReference type="GO" id="GO:0022627">
    <property type="term" value="C:cytosolic small ribosomal subunit"/>
    <property type="evidence" value="ECO:0007669"/>
    <property type="project" value="TreeGrafter"/>
</dbReference>
<dbReference type="EMBL" id="NEXD01000002">
    <property type="protein sequence ID" value="PSN86739.1"/>
    <property type="molecule type" value="Genomic_DNA"/>
</dbReference>
<evidence type="ECO:0000256" key="6">
    <source>
        <dbReference type="SAM" id="MobiDB-lite"/>
    </source>
</evidence>
<dbReference type="PANTHER" id="PTHR11885">
    <property type="entry name" value="RIBOSOMAL PROTEIN S15P/S13E"/>
    <property type="match status" value="1"/>
</dbReference>
<dbReference type="SUPFAM" id="SSF47060">
    <property type="entry name" value="S15/NS1 RNA-binding domain"/>
    <property type="match status" value="1"/>
</dbReference>
<keyword evidence="3 4" id="KW-0687">Ribonucleoprotein</keyword>
<evidence type="ECO:0000256" key="1">
    <source>
        <dbReference type="ARBA" id="ARBA00008434"/>
    </source>
</evidence>
<dbReference type="Gene3D" id="1.10.287.10">
    <property type="entry name" value="S15/NS1, RNA-binding"/>
    <property type="match status" value="1"/>
</dbReference>
<proteinExistence type="inferred from homology"/>
<evidence type="ECO:0000256" key="5">
    <source>
        <dbReference type="RuleBase" id="RU003919"/>
    </source>
</evidence>
<sequence length="147" mass="16769">MRKKTAKGKSHSKRPANPEAPSWINVQPEVIEKMIVELAKKGYSQAMIGQILRDQEGIPLVKPILGKSISQVLKDHGIEKRIPDDLEALIAHAERTIKHLEQHPKDKASLRGLEITESKIHRLVKYYKRKGILPPDWKYKPRAASFI</sequence>
<evidence type="ECO:0000313" key="8">
    <source>
        <dbReference type="EMBL" id="PSN86739.1"/>
    </source>
</evidence>
<dbReference type="Pfam" id="PF00312">
    <property type="entry name" value="Ribosomal_S15"/>
    <property type="match status" value="1"/>
</dbReference>
<evidence type="ECO:0000259" key="7">
    <source>
        <dbReference type="SMART" id="SM01386"/>
    </source>
</evidence>
<dbReference type="GO" id="GO:0070181">
    <property type="term" value="F:small ribosomal subunit rRNA binding"/>
    <property type="evidence" value="ECO:0007669"/>
    <property type="project" value="TreeGrafter"/>
</dbReference>
<dbReference type="InterPro" id="IPR009068">
    <property type="entry name" value="uS15_NS1_RNA-bd_sf"/>
</dbReference>
<dbReference type="CDD" id="cd00353">
    <property type="entry name" value="Ribosomal_S15p_S13e"/>
    <property type="match status" value="1"/>
</dbReference>
<dbReference type="HAMAP" id="MF_01343_A">
    <property type="entry name" value="Ribosomal_uS15_A"/>
    <property type="match status" value="1"/>
</dbReference>
<feature type="compositionally biased region" description="Basic residues" evidence="6">
    <location>
        <begin position="1"/>
        <end position="14"/>
    </location>
</feature>
<evidence type="ECO:0000256" key="2">
    <source>
        <dbReference type="ARBA" id="ARBA00022980"/>
    </source>
</evidence>
<dbReference type="Gene3D" id="4.10.860.130">
    <property type="match status" value="1"/>
</dbReference>
<dbReference type="SMART" id="SM01386">
    <property type="entry name" value="Ribosomal_S13_N"/>
    <property type="match status" value="1"/>
</dbReference>
<accession>A0A2R6AK42</accession>